<evidence type="ECO:0000313" key="2">
    <source>
        <dbReference type="EMBL" id="KKQ98934.1"/>
    </source>
</evidence>
<proteinExistence type="predicted"/>
<dbReference type="Proteomes" id="UP000033881">
    <property type="component" value="Unassembled WGS sequence"/>
</dbReference>
<evidence type="ECO:0000259" key="1">
    <source>
        <dbReference type="Pfam" id="PF01844"/>
    </source>
</evidence>
<feature type="domain" description="HNH" evidence="1">
    <location>
        <begin position="137"/>
        <end position="179"/>
    </location>
</feature>
<dbReference type="InterPro" id="IPR003615">
    <property type="entry name" value="HNH_nuc"/>
</dbReference>
<dbReference type="GO" id="GO:0003676">
    <property type="term" value="F:nucleic acid binding"/>
    <property type="evidence" value="ECO:0007669"/>
    <property type="project" value="InterPro"/>
</dbReference>
<dbReference type="Gene3D" id="1.10.30.50">
    <property type="match status" value="1"/>
</dbReference>
<sequence>MRQKQVVSLIQEQLLPLVDENVSIHVYYDQGNRVEVYSRDTPNPNNVNNKKHPSARVIAKFPVEVIPPLLNNNVQFRVLIEGKEYIYRVGGSSGRNPIWAFRNSAKCVNCGIEGVEWRLCLGKDHHLSLKLHAANGRELTRDHIVPRSKYHLVYGTREGRDSWENSQVMCAKCNNNKSDTMPEGIQCWFDESTWGDDNWII</sequence>
<evidence type="ECO:0000313" key="3">
    <source>
        <dbReference type="Proteomes" id="UP000033881"/>
    </source>
</evidence>
<dbReference type="AlphaFoldDB" id="A0A0G0PLC0"/>
<gene>
    <name evidence="2" type="ORF">UT24_C0030G0012</name>
</gene>
<reference evidence="2 3" key="1">
    <citation type="journal article" date="2015" name="Nature">
        <title>rRNA introns, odd ribosomes, and small enigmatic genomes across a large radiation of phyla.</title>
        <authorList>
            <person name="Brown C.T."/>
            <person name="Hug L.A."/>
            <person name="Thomas B.C."/>
            <person name="Sharon I."/>
            <person name="Castelle C.J."/>
            <person name="Singh A."/>
            <person name="Wilkins M.J."/>
            <person name="Williams K.H."/>
            <person name="Banfield J.F."/>
        </authorList>
    </citation>
    <scope>NUCLEOTIDE SEQUENCE [LARGE SCALE GENOMIC DNA]</scope>
</reference>
<dbReference type="EMBL" id="LBWB01000030">
    <property type="protein sequence ID" value="KKQ98934.1"/>
    <property type="molecule type" value="Genomic_DNA"/>
</dbReference>
<protein>
    <recommendedName>
        <fullName evidence="1">HNH domain-containing protein</fullName>
    </recommendedName>
</protein>
<dbReference type="CDD" id="cd00085">
    <property type="entry name" value="HNHc"/>
    <property type="match status" value="1"/>
</dbReference>
<dbReference type="InterPro" id="IPR002711">
    <property type="entry name" value="HNH"/>
</dbReference>
<dbReference type="STRING" id="1618574.UT24_C0030G0012"/>
<dbReference type="GO" id="GO:0008270">
    <property type="term" value="F:zinc ion binding"/>
    <property type="evidence" value="ECO:0007669"/>
    <property type="project" value="InterPro"/>
</dbReference>
<comment type="caution">
    <text evidence="2">The sequence shown here is derived from an EMBL/GenBank/DDBJ whole genome shotgun (WGS) entry which is preliminary data.</text>
</comment>
<organism evidence="2 3">
    <name type="scientific">Candidatus Woesebacteria bacterium GW2011_GWB1_39_12</name>
    <dbReference type="NCBI Taxonomy" id="1618574"/>
    <lineage>
        <taxon>Bacteria</taxon>
        <taxon>Candidatus Woeseibacteriota</taxon>
    </lineage>
</organism>
<dbReference type="Pfam" id="PF01844">
    <property type="entry name" value="HNH"/>
    <property type="match status" value="1"/>
</dbReference>
<name>A0A0G0PLC0_9BACT</name>
<accession>A0A0G0PLC0</accession>
<dbReference type="GO" id="GO:0004519">
    <property type="term" value="F:endonuclease activity"/>
    <property type="evidence" value="ECO:0007669"/>
    <property type="project" value="InterPro"/>
</dbReference>